<protein>
    <submittedName>
        <fullName evidence="1">Uncharacterized protein</fullName>
    </submittedName>
</protein>
<evidence type="ECO:0000313" key="2">
    <source>
        <dbReference type="Proteomes" id="UP000290289"/>
    </source>
</evidence>
<gene>
    <name evidence="1" type="ORF">DVH24_001674</name>
</gene>
<dbReference type="AlphaFoldDB" id="A0A498I3P5"/>
<evidence type="ECO:0000313" key="1">
    <source>
        <dbReference type="EMBL" id="RXH78156.1"/>
    </source>
</evidence>
<name>A0A498I3P5_MALDO</name>
<comment type="caution">
    <text evidence="1">The sequence shown here is derived from an EMBL/GenBank/DDBJ whole genome shotgun (WGS) entry which is preliminary data.</text>
</comment>
<sequence>MKNRNLQNGVTIASIAEILESEVSLTFRKLVVESLIEFGPHNTHQTQSSLSLIQVNNSHPWTTESFTESLTKLLPNLRRESRDCVQGIAIGVATVVVFDKGVDFVGDLAFLRIWQRERQR</sequence>
<keyword evidence="2" id="KW-1185">Reference proteome</keyword>
<accession>A0A498I3P5</accession>
<dbReference type="EMBL" id="RDQH01000339">
    <property type="protein sequence ID" value="RXH78156.1"/>
    <property type="molecule type" value="Genomic_DNA"/>
</dbReference>
<dbReference type="Proteomes" id="UP000290289">
    <property type="component" value="Chromosome 13"/>
</dbReference>
<organism evidence="1 2">
    <name type="scientific">Malus domestica</name>
    <name type="common">Apple</name>
    <name type="synonym">Pyrus malus</name>
    <dbReference type="NCBI Taxonomy" id="3750"/>
    <lineage>
        <taxon>Eukaryota</taxon>
        <taxon>Viridiplantae</taxon>
        <taxon>Streptophyta</taxon>
        <taxon>Embryophyta</taxon>
        <taxon>Tracheophyta</taxon>
        <taxon>Spermatophyta</taxon>
        <taxon>Magnoliopsida</taxon>
        <taxon>eudicotyledons</taxon>
        <taxon>Gunneridae</taxon>
        <taxon>Pentapetalae</taxon>
        <taxon>rosids</taxon>
        <taxon>fabids</taxon>
        <taxon>Rosales</taxon>
        <taxon>Rosaceae</taxon>
        <taxon>Amygdaloideae</taxon>
        <taxon>Maleae</taxon>
        <taxon>Malus</taxon>
    </lineage>
</organism>
<proteinExistence type="predicted"/>
<reference evidence="1 2" key="1">
    <citation type="submission" date="2018-10" db="EMBL/GenBank/DDBJ databases">
        <title>A high-quality apple genome assembly.</title>
        <authorList>
            <person name="Hu J."/>
        </authorList>
    </citation>
    <scope>NUCLEOTIDE SEQUENCE [LARGE SCALE GENOMIC DNA]</scope>
    <source>
        <strain evidence="2">cv. HFTH1</strain>
        <tissue evidence="1">Young leaf</tissue>
    </source>
</reference>